<dbReference type="HOGENOM" id="CLU_1310435_0_0_1"/>
<evidence type="ECO:0000313" key="1">
    <source>
        <dbReference type="EMBL" id="EEU43779.1"/>
    </source>
</evidence>
<keyword evidence="2" id="KW-1185">Reference proteome</keyword>
<evidence type="ECO:0000313" key="2">
    <source>
        <dbReference type="Proteomes" id="UP000005206"/>
    </source>
</evidence>
<reference evidence="1 2" key="1">
    <citation type="journal article" date="2009" name="PLoS Genet.">
        <title>The genome of Nectria haematococca: contribution of supernumerary chromosomes to gene expansion.</title>
        <authorList>
            <person name="Coleman J.J."/>
            <person name="Rounsley S.D."/>
            <person name="Rodriguez-Carres M."/>
            <person name="Kuo A."/>
            <person name="Wasmann C.C."/>
            <person name="Grimwood J."/>
            <person name="Schmutz J."/>
            <person name="Taga M."/>
            <person name="White G.J."/>
            <person name="Zhou S."/>
            <person name="Schwartz D.C."/>
            <person name="Freitag M."/>
            <person name="Ma L.J."/>
            <person name="Danchin E.G."/>
            <person name="Henrissat B."/>
            <person name="Coutinho P.M."/>
            <person name="Nelson D.R."/>
            <person name="Straney D."/>
            <person name="Napoli C.A."/>
            <person name="Barker B.M."/>
            <person name="Gribskov M."/>
            <person name="Rep M."/>
            <person name="Kroken S."/>
            <person name="Molnar I."/>
            <person name="Rensing C."/>
            <person name="Kennell J.C."/>
            <person name="Zamora J."/>
            <person name="Farman M.L."/>
            <person name="Selker E.U."/>
            <person name="Salamov A."/>
            <person name="Shapiro H."/>
            <person name="Pangilinan J."/>
            <person name="Lindquist E."/>
            <person name="Lamers C."/>
            <person name="Grigoriev I.V."/>
            <person name="Geiser D.M."/>
            <person name="Covert S.F."/>
            <person name="Temporini E."/>
            <person name="Vanetten H.D."/>
        </authorList>
    </citation>
    <scope>NUCLEOTIDE SEQUENCE [LARGE SCALE GENOMIC DNA]</scope>
    <source>
        <strain evidence="2">ATCC MYA-4622 / CBS 123669 / FGSC 9596 / NRRL 45880 / 77-13-4</strain>
    </source>
</reference>
<organism evidence="1 2">
    <name type="scientific">Fusarium vanettenii (strain ATCC MYA-4622 / CBS 123669 / FGSC 9596 / NRRL 45880 / 77-13-4)</name>
    <name type="common">Fusarium solani subsp. pisi</name>
    <dbReference type="NCBI Taxonomy" id="660122"/>
    <lineage>
        <taxon>Eukaryota</taxon>
        <taxon>Fungi</taxon>
        <taxon>Dikarya</taxon>
        <taxon>Ascomycota</taxon>
        <taxon>Pezizomycotina</taxon>
        <taxon>Sordariomycetes</taxon>
        <taxon>Hypocreomycetidae</taxon>
        <taxon>Hypocreales</taxon>
        <taxon>Nectriaceae</taxon>
        <taxon>Fusarium</taxon>
        <taxon>Fusarium solani species complex</taxon>
        <taxon>Fusarium vanettenii</taxon>
    </lineage>
</organism>
<dbReference type="InParanoid" id="C7YX67"/>
<name>C7YX67_FUSV7</name>
<sequence length="210" mass="23686">MTDHHVGKQAQHRVAEKEYQQTGLRLADRLATHDLDDKDLDRVIKKAEAMVLGAGAAMGDAGLTLDMFRDERNAIVREQEINFYREEALRMHLRDIFSEGHPTYLQDLENGSSECGDALSLRRKHMVTKKDEIMSLVNEAEKNANNAGSCHSACLAIKKRRILQMMPVPAQQEGDGACPQAEQSLAVGSDDWVQQDQECFELFFQLLKTE</sequence>
<dbReference type="AlphaFoldDB" id="C7YX67"/>
<dbReference type="Proteomes" id="UP000005206">
    <property type="component" value="Chromosome 7"/>
</dbReference>
<dbReference type="GeneID" id="9666226"/>
<accession>C7YX67</accession>
<dbReference type="EMBL" id="GG698902">
    <property type="protein sequence ID" value="EEU43779.1"/>
    <property type="molecule type" value="Genomic_DNA"/>
</dbReference>
<dbReference type="VEuPathDB" id="FungiDB:NECHADRAFT_82910"/>
<dbReference type="OrthoDB" id="5083515at2759"/>
<gene>
    <name evidence="1" type="ORF">NECHADRAFT_82910</name>
</gene>
<proteinExistence type="predicted"/>
<protein>
    <submittedName>
        <fullName evidence="1">Uncharacterized protein</fullName>
    </submittedName>
</protein>
<dbReference type="KEGG" id="nhe:NECHADRAFT_82910"/>
<dbReference type="RefSeq" id="XP_003049492.1">
    <property type="nucleotide sequence ID" value="XM_003049446.1"/>
</dbReference>